<keyword evidence="5" id="KW-0479">Metal-binding</keyword>
<dbReference type="PROSITE" id="PS51321">
    <property type="entry name" value="TFIIS_CENTRAL"/>
    <property type="match status" value="1"/>
</dbReference>
<evidence type="ECO:0000256" key="7">
    <source>
        <dbReference type="ARBA" id="ARBA00022833"/>
    </source>
</evidence>
<evidence type="ECO:0000256" key="10">
    <source>
        <dbReference type="SAM" id="MobiDB-lite"/>
    </source>
</evidence>
<dbReference type="GO" id="GO:0045893">
    <property type="term" value="P:positive regulation of DNA-templated transcription"/>
    <property type="evidence" value="ECO:0007669"/>
    <property type="project" value="TreeGrafter"/>
</dbReference>
<dbReference type="Gene3D" id="1.10.472.30">
    <property type="entry name" value="Transcription elongation factor S-II, central domain"/>
    <property type="match status" value="1"/>
</dbReference>
<evidence type="ECO:0000259" key="12">
    <source>
        <dbReference type="PROSITE" id="PS51321"/>
    </source>
</evidence>
<name>A0A9P6IXT5_MORAP</name>
<dbReference type="InterPro" id="IPR019787">
    <property type="entry name" value="Znf_PHD-finger"/>
</dbReference>
<dbReference type="InterPro" id="IPR019786">
    <property type="entry name" value="Zinc_finger_PHD-type_CS"/>
</dbReference>
<keyword evidence="7" id="KW-0862">Zinc</keyword>
<feature type="non-terminal residue" evidence="13">
    <location>
        <position position="1"/>
    </location>
</feature>
<sequence length="496" mass="52959">MADSTAQPDFFLHLDLAGAEMEPPAPSDGDAFLDFSGANHQQDHSSLEGVPQHVSTSEPSSGPWQAEGIKATLDASGSAGESSITTASAGAFDGLMEAQVPLDANNMHWDSSHAVYGSLMDMELSKLSPPEQVSGCITPDLIFPTNVIQNNVSTAENKTVESIAMVLDAPASSSAIPALETSASSVTVSSKPASESSLIMTSAPVVTATALPKDVRRSSRTKRQSSLAAQSEEYIHTVQAMVAPASTPFVPVERVTRSKKVYCYCQKPDDGEVMIQCDNCRQWFHGACVDITDEMAQIMELKNEKFFCDPCTDKLKARSKGPHGAKGTKIVALSDARDCALPTCLNEARASSDYCSEECSIKGIELEASQAVRNRDHAPPAISIPTVKVLAAASSKKLSSPVQPKSPVSPKPEQDPVRSTALKGLADSLMVAFESKTEQKEADTEQAGQLAAAIEKELYMFTATPGQAGCGKDYKAKYRSLFFNLKDKNNESLRAR</sequence>
<evidence type="ECO:0000256" key="5">
    <source>
        <dbReference type="ARBA" id="ARBA00022723"/>
    </source>
</evidence>
<evidence type="ECO:0000256" key="9">
    <source>
        <dbReference type="PROSITE-ProRule" id="PRU00146"/>
    </source>
</evidence>
<dbReference type="InterPro" id="IPR011011">
    <property type="entry name" value="Znf_FYVE_PHD"/>
</dbReference>
<feature type="region of interest" description="Disordered" evidence="10">
    <location>
        <begin position="398"/>
        <end position="418"/>
    </location>
</feature>
<evidence type="ECO:0000256" key="4">
    <source>
        <dbReference type="ARBA" id="ARBA00021616"/>
    </source>
</evidence>
<dbReference type="GO" id="GO:0048188">
    <property type="term" value="C:Set1C/COMPASS complex"/>
    <property type="evidence" value="ECO:0007669"/>
    <property type="project" value="InterPro"/>
</dbReference>
<dbReference type="PANTHER" id="PTHR46174:SF1">
    <property type="entry name" value="CXXC-TYPE ZINC FINGER PROTEIN 1"/>
    <property type="match status" value="1"/>
</dbReference>
<evidence type="ECO:0000259" key="11">
    <source>
        <dbReference type="PROSITE" id="PS50016"/>
    </source>
</evidence>
<dbReference type="InterPro" id="IPR003618">
    <property type="entry name" value="TFIIS_cen_dom"/>
</dbReference>
<evidence type="ECO:0000256" key="6">
    <source>
        <dbReference type="ARBA" id="ARBA00022771"/>
    </source>
</evidence>
<dbReference type="AlphaFoldDB" id="A0A9P6IXT5"/>
<dbReference type="SUPFAM" id="SSF46942">
    <property type="entry name" value="Elongation factor TFIIS domain 2"/>
    <property type="match status" value="1"/>
</dbReference>
<feature type="compositionally biased region" description="Low complexity" evidence="10">
    <location>
        <begin position="398"/>
        <end position="408"/>
    </location>
</feature>
<dbReference type="OrthoDB" id="419537at2759"/>
<keyword evidence="14" id="KW-1185">Reference proteome</keyword>
<evidence type="ECO:0000256" key="1">
    <source>
        <dbReference type="ARBA" id="ARBA00002311"/>
    </source>
</evidence>
<dbReference type="Gene3D" id="3.30.40.10">
    <property type="entry name" value="Zinc/RING finger domain, C3HC4 (zinc finger)"/>
    <property type="match status" value="1"/>
</dbReference>
<keyword evidence="6 9" id="KW-0863">Zinc-finger</keyword>
<dbReference type="PROSITE" id="PS50016">
    <property type="entry name" value="ZF_PHD_2"/>
    <property type="match status" value="1"/>
</dbReference>
<evidence type="ECO:0000256" key="2">
    <source>
        <dbReference type="ARBA" id="ARBA00004123"/>
    </source>
</evidence>
<dbReference type="Pfam" id="PF00628">
    <property type="entry name" value="PHD"/>
    <property type="match status" value="1"/>
</dbReference>
<reference evidence="13" key="1">
    <citation type="journal article" date="2020" name="Fungal Divers.">
        <title>Resolving the Mortierellaceae phylogeny through synthesis of multi-gene phylogenetics and phylogenomics.</title>
        <authorList>
            <person name="Vandepol N."/>
            <person name="Liber J."/>
            <person name="Desiro A."/>
            <person name="Na H."/>
            <person name="Kennedy M."/>
            <person name="Barry K."/>
            <person name="Grigoriev I.V."/>
            <person name="Miller A.N."/>
            <person name="O'Donnell K."/>
            <person name="Stajich J.E."/>
            <person name="Bonito G."/>
        </authorList>
    </citation>
    <scope>NUCLEOTIDE SEQUENCE</scope>
    <source>
        <strain evidence="13">CK1249</strain>
    </source>
</reference>
<dbReference type="SMART" id="SM00249">
    <property type="entry name" value="PHD"/>
    <property type="match status" value="1"/>
</dbReference>
<feature type="compositionally biased region" description="Polar residues" evidence="10">
    <location>
        <begin position="53"/>
        <end position="63"/>
    </location>
</feature>
<evidence type="ECO:0000313" key="13">
    <source>
        <dbReference type="EMBL" id="KAF9952297.1"/>
    </source>
</evidence>
<dbReference type="Proteomes" id="UP000738359">
    <property type="component" value="Unassembled WGS sequence"/>
</dbReference>
<comment type="similarity">
    <text evidence="3">Belongs to the BYE1 family.</text>
</comment>
<gene>
    <name evidence="13" type="primary">DIDO1</name>
    <name evidence="13" type="ORF">BGZ70_000652</name>
</gene>
<dbReference type="PROSITE" id="PS01359">
    <property type="entry name" value="ZF_PHD_1"/>
    <property type="match status" value="1"/>
</dbReference>
<proteinExistence type="inferred from homology"/>
<dbReference type="CDD" id="cd15552">
    <property type="entry name" value="PHD_PHF3_like"/>
    <property type="match status" value="1"/>
</dbReference>
<dbReference type="EMBL" id="JAAAHY010001132">
    <property type="protein sequence ID" value="KAF9952297.1"/>
    <property type="molecule type" value="Genomic_DNA"/>
</dbReference>
<accession>A0A9P6IXT5</accession>
<comment type="subcellular location">
    <subcellularLocation>
        <location evidence="2">Nucleus</location>
    </subcellularLocation>
</comment>
<protein>
    <recommendedName>
        <fullName evidence="4">Transcription factor BYE1</fullName>
    </recommendedName>
</protein>
<dbReference type="SUPFAM" id="SSF57903">
    <property type="entry name" value="FYVE/PHD zinc finger"/>
    <property type="match status" value="1"/>
</dbReference>
<comment type="function">
    <text evidence="1">Negative regulator of transcription elongation.</text>
</comment>
<dbReference type="InterPro" id="IPR001965">
    <property type="entry name" value="Znf_PHD"/>
</dbReference>
<feature type="region of interest" description="Disordered" evidence="10">
    <location>
        <begin position="21"/>
        <end position="65"/>
    </location>
</feature>
<dbReference type="Pfam" id="PF07500">
    <property type="entry name" value="TFIIS_M"/>
    <property type="match status" value="1"/>
</dbReference>
<dbReference type="InterPro" id="IPR037869">
    <property type="entry name" value="Spp1/CFP1"/>
</dbReference>
<dbReference type="GO" id="GO:0008270">
    <property type="term" value="F:zinc ion binding"/>
    <property type="evidence" value="ECO:0007669"/>
    <property type="project" value="UniProtKB-KW"/>
</dbReference>
<dbReference type="InterPro" id="IPR036575">
    <property type="entry name" value="TFIIS_cen_dom_sf"/>
</dbReference>
<evidence type="ECO:0000313" key="14">
    <source>
        <dbReference type="Proteomes" id="UP000738359"/>
    </source>
</evidence>
<evidence type="ECO:0000256" key="8">
    <source>
        <dbReference type="ARBA" id="ARBA00023242"/>
    </source>
</evidence>
<dbReference type="PANTHER" id="PTHR46174">
    <property type="entry name" value="CXXC-TYPE ZINC FINGER PROTEIN 1"/>
    <property type="match status" value="1"/>
</dbReference>
<comment type="caution">
    <text evidence="13">The sequence shown here is derived from an EMBL/GenBank/DDBJ whole genome shotgun (WGS) entry which is preliminary data.</text>
</comment>
<feature type="domain" description="TFIIS central" evidence="12">
    <location>
        <begin position="417"/>
        <end position="496"/>
    </location>
</feature>
<feature type="domain" description="PHD-type" evidence="11">
    <location>
        <begin position="260"/>
        <end position="314"/>
    </location>
</feature>
<dbReference type="GO" id="GO:0006351">
    <property type="term" value="P:DNA-templated transcription"/>
    <property type="evidence" value="ECO:0007669"/>
    <property type="project" value="InterPro"/>
</dbReference>
<evidence type="ECO:0000256" key="3">
    <source>
        <dbReference type="ARBA" id="ARBA00011050"/>
    </source>
</evidence>
<organism evidence="13 14">
    <name type="scientific">Mortierella alpina</name>
    <name type="common">Oleaginous fungus</name>
    <name type="synonym">Mortierella renispora</name>
    <dbReference type="NCBI Taxonomy" id="64518"/>
    <lineage>
        <taxon>Eukaryota</taxon>
        <taxon>Fungi</taxon>
        <taxon>Fungi incertae sedis</taxon>
        <taxon>Mucoromycota</taxon>
        <taxon>Mortierellomycotina</taxon>
        <taxon>Mortierellomycetes</taxon>
        <taxon>Mortierellales</taxon>
        <taxon>Mortierellaceae</taxon>
        <taxon>Mortierella</taxon>
    </lineage>
</organism>
<keyword evidence="8" id="KW-0539">Nucleus</keyword>
<dbReference type="InterPro" id="IPR013083">
    <property type="entry name" value="Znf_RING/FYVE/PHD"/>
</dbReference>